<evidence type="ECO:0000313" key="3">
    <source>
        <dbReference type="Proteomes" id="UP001066276"/>
    </source>
</evidence>
<dbReference type="Proteomes" id="UP001066276">
    <property type="component" value="Chromosome 8"/>
</dbReference>
<feature type="compositionally biased region" description="Basic and acidic residues" evidence="1">
    <location>
        <begin position="78"/>
        <end position="89"/>
    </location>
</feature>
<feature type="region of interest" description="Disordered" evidence="1">
    <location>
        <begin position="63"/>
        <end position="89"/>
    </location>
</feature>
<comment type="caution">
    <text evidence="2">The sequence shown here is derived from an EMBL/GenBank/DDBJ whole genome shotgun (WGS) entry which is preliminary data.</text>
</comment>
<dbReference type="AlphaFoldDB" id="A0AAV7P5Z2"/>
<keyword evidence="3" id="KW-1185">Reference proteome</keyword>
<gene>
    <name evidence="2" type="ORF">NDU88_008753</name>
</gene>
<name>A0AAV7P5Z2_PLEWA</name>
<reference evidence="2" key="1">
    <citation type="journal article" date="2022" name="bioRxiv">
        <title>Sequencing and chromosome-scale assembly of the giantPleurodeles waltlgenome.</title>
        <authorList>
            <person name="Brown T."/>
            <person name="Elewa A."/>
            <person name="Iarovenko S."/>
            <person name="Subramanian E."/>
            <person name="Araus A.J."/>
            <person name="Petzold A."/>
            <person name="Susuki M."/>
            <person name="Suzuki K.-i.T."/>
            <person name="Hayashi T."/>
            <person name="Toyoda A."/>
            <person name="Oliveira C."/>
            <person name="Osipova E."/>
            <person name="Leigh N.D."/>
            <person name="Simon A."/>
            <person name="Yun M.H."/>
        </authorList>
    </citation>
    <scope>NUCLEOTIDE SEQUENCE</scope>
    <source>
        <strain evidence="2">20211129_DDA</strain>
        <tissue evidence="2">Liver</tissue>
    </source>
</reference>
<sequence>MHVKRNRKRTASSDENTQWTLRRPRSRSTLANAQDLLAVKIAEGDELRSRAILAVEEGERREAVFKPSDTPAMDLNDAEDRGGSDEMMK</sequence>
<feature type="region of interest" description="Disordered" evidence="1">
    <location>
        <begin position="1"/>
        <end position="26"/>
    </location>
</feature>
<accession>A0AAV7P5Z2</accession>
<organism evidence="2 3">
    <name type="scientific">Pleurodeles waltl</name>
    <name type="common">Iberian ribbed newt</name>
    <dbReference type="NCBI Taxonomy" id="8319"/>
    <lineage>
        <taxon>Eukaryota</taxon>
        <taxon>Metazoa</taxon>
        <taxon>Chordata</taxon>
        <taxon>Craniata</taxon>
        <taxon>Vertebrata</taxon>
        <taxon>Euteleostomi</taxon>
        <taxon>Amphibia</taxon>
        <taxon>Batrachia</taxon>
        <taxon>Caudata</taxon>
        <taxon>Salamandroidea</taxon>
        <taxon>Salamandridae</taxon>
        <taxon>Pleurodelinae</taxon>
        <taxon>Pleurodeles</taxon>
    </lineage>
</organism>
<dbReference type="EMBL" id="JANPWB010000012">
    <property type="protein sequence ID" value="KAJ1120590.1"/>
    <property type="molecule type" value="Genomic_DNA"/>
</dbReference>
<evidence type="ECO:0000256" key="1">
    <source>
        <dbReference type="SAM" id="MobiDB-lite"/>
    </source>
</evidence>
<feature type="compositionally biased region" description="Basic residues" evidence="1">
    <location>
        <begin position="1"/>
        <end position="10"/>
    </location>
</feature>
<protein>
    <submittedName>
        <fullName evidence="2">Uncharacterized protein</fullName>
    </submittedName>
</protein>
<evidence type="ECO:0000313" key="2">
    <source>
        <dbReference type="EMBL" id="KAJ1120590.1"/>
    </source>
</evidence>
<proteinExistence type="predicted"/>